<reference evidence="12" key="1">
    <citation type="submission" date="2020-09" db="EMBL/GenBank/DDBJ databases">
        <title>Genome-Enabled Discovery of Anthraquinone Biosynthesis in Senna tora.</title>
        <authorList>
            <person name="Kang S.-H."/>
            <person name="Pandey R.P."/>
            <person name="Lee C.-M."/>
            <person name="Sim J.-S."/>
            <person name="Jeong J.-T."/>
            <person name="Choi B.-S."/>
            <person name="Jung M."/>
            <person name="Ginzburg D."/>
            <person name="Zhao K."/>
            <person name="Won S.Y."/>
            <person name="Oh T.-J."/>
            <person name="Yu Y."/>
            <person name="Kim N.-H."/>
            <person name="Lee O.R."/>
            <person name="Lee T.-H."/>
            <person name="Bashyal P."/>
            <person name="Kim T.-S."/>
            <person name="Lee W.-H."/>
            <person name="Kawkins C."/>
            <person name="Kim C.-K."/>
            <person name="Kim J.S."/>
            <person name="Ahn B.O."/>
            <person name="Rhee S.Y."/>
            <person name="Sohng J.K."/>
        </authorList>
    </citation>
    <scope>NUCLEOTIDE SEQUENCE</scope>
    <source>
        <tissue evidence="12">Leaf</tissue>
    </source>
</reference>
<keyword evidence="13" id="KW-1185">Reference proteome</keyword>
<organism evidence="12 13">
    <name type="scientific">Senna tora</name>
    <dbReference type="NCBI Taxonomy" id="362788"/>
    <lineage>
        <taxon>Eukaryota</taxon>
        <taxon>Viridiplantae</taxon>
        <taxon>Streptophyta</taxon>
        <taxon>Embryophyta</taxon>
        <taxon>Tracheophyta</taxon>
        <taxon>Spermatophyta</taxon>
        <taxon>Magnoliopsida</taxon>
        <taxon>eudicotyledons</taxon>
        <taxon>Gunneridae</taxon>
        <taxon>Pentapetalae</taxon>
        <taxon>rosids</taxon>
        <taxon>fabids</taxon>
        <taxon>Fabales</taxon>
        <taxon>Fabaceae</taxon>
        <taxon>Caesalpinioideae</taxon>
        <taxon>Cassia clade</taxon>
        <taxon>Senna</taxon>
    </lineage>
</organism>
<dbReference type="InterPro" id="IPR013210">
    <property type="entry name" value="LRR_N_plant-typ"/>
</dbReference>
<feature type="domain" description="Disease resistance R13L4/SHOC-2-like LRR" evidence="11">
    <location>
        <begin position="76"/>
        <end position="191"/>
    </location>
</feature>
<keyword evidence="4" id="KW-0433">Leucine-rich repeat</keyword>
<dbReference type="InterPro" id="IPR032675">
    <property type="entry name" value="LRR_dom_sf"/>
</dbReference>
<accession>A0A834XJL7</accession>
<sequence>MMSLSFLKSLHIVVVVLQFGLLAPIFWRATGAEVRCIEWERQALLQFKAGLVDTYDFLSSWESDEEDKRDCCNISSSLMKLHDLMAFNLSLNTFQNSQIPEFFGSLSNLRYLSLYGCGFKGNIPSQLGSLSHLQYLNLGYNNLKGSIPYQLGNLSNLQLLNLRGNNFVGPIPHQLGNLSKLQELYLADIVSLKTDKENGVGG</sequence>
<dbReference type="FunFam" id="3.80.10.10:FF:000400">
    <property type="entry name" value="Nuclear pore complex protein NUP107"/>
    <property type="match status" value="1"/>
</dbReference>
<feature type="domain" description="Leucine-rich repeat-containing N-terminal plant-type" evidence="10">
    <location>
        <begin position="40"/>
        <end position="73"/>
    </location>
</feature>
<keyword evidence="8" id="KW-0472">Membrane</keyword>
<dbReference type="InterPro" id="IPR055414">
    <property type="entry name" value="LRR_R13L4/SHOC2-like"/>
</dbReference>
<evidence type="ECO:0000259" key="11">
    <source>
        <dbReference type="Pfam" id="PF23598"/>
    </source>
</evidence>
<evidence type="ECO:0000256" key="9">
    <source>
        <dbReference type="ARBA" id="ARBA00038043"/>
    </source>
</evidence>
<dbReference type="EMBL" id="JAAIUW010000001">
    <property type="protein sequence ID" value="KAF7844483.1"/>
    <property type="molecule type" value="Genomic_DNA"/>
</dbReference>
<keyword evidence="12" id="KW-0675">Receptor</keyword>
<dbReference type="Pfam" id="PF23598">
    <property type="entry name" value="LRR_14"/>
    <property type="match status" value="1"/>
</dbReference>
<comment type="similarity">
    <text evidence="9">Belongs to the polygalacturonase-inhibiting protein family.</text>
</comment>
<evidence type="ECO:0000256" key="4">
    <source>
        <dbReference type="ARBA" id="ARBA00022614"/>
    </source>
</evidence>
<evidence type="ECO:0000256" key="8">
    <source>
        <dbReference type="ARBA" id="ARBA00023136"/>
    </source>
</evidence>
<evidence type="ECO:0000256" key="3">
    <source>
        <dbReference type="ARBA" id="ARBA00022512"/>
    </source>
</evidence>
<protein>
    <submittedName>
        <fullName evidence="12">Receptor-like protein 12</fullName>
    </submittedName>
</protein>
<keyword evidence="3" id="KW-0964">Secreted</keyword>
<evidence type="ECO:0000256" key="5">
    <source>
        <dbReference type="ARBA" id="ARBA00022729"/>
    </source>
</evidence>
<evidence type="ECO:0000256" key="6">
    <source>
        <dbReference type="ARBA" id="ARBA00022737"/>
    </source>
</evidence>
<dbReference type="SUPFAM" id="SSF52058">
    <property type="entry name" value="L domain-like"/>
    <property type="match status" value="1"/>
</dbReference>
<dbReference type="InterPro" id="IPR051848">
    <property type="entry name" value="PGIP"/>
</dbReference>
<dbReference type="Pfam" id="PF08263">
    <property type="entry name" value="LRRNT_2"/>
    <property type="match status" value="1"/>
</dbReference>
<proteinExistence type="inferred from homology"/>
<dbReference type="Gene3D" id="3.80.10.10">
    <property type="entry name" value="Ribonuclease Inhibitor"/>
    <property type="match status" value="1"/>
</dbReference>
<evidence type="ECO:0000313" key="12">
    <source>
        <dbReference type="EMBL" id="KAF7844483.1"/>
    </source>
</evidence>
<gene>
    <name evidence="12" type="ORF">G2W53_001388</name>
</gene>
<evidence type="ECO:0000256" key="7">
    <source>
        <dbReference type="ARBA" id="ARBA00022821"/>
    </source>
</evidence>
<evidence type="ECO:0000313" key="13">
    <source>
        <dbReference type="Proteomes" id="UP000634136"/>
    </source>
</evidence>
<keyword evidence="5" id="KW-0732">Signal</keyword>
<evidence type="ECO:0000256" key="2">
    <source>
        <dbReference type="ARBA" id="ARBA00004191"/>
    </source>
</evidence>
<keyword evidence="6" id="KW-0677">Repeat</keyword>
<dbReference type="PANTHER" id="PTHR48059">
    <property type="entry name" value="POLYGALACTURONASE INHIBITOR 1"/>
    <property type="match status" value="1"/>
</dbReference>
<dbReference type="GO" id="GO:0006952">
    <property type="term" value="P:defense response"/>
    <property type="evidence" value="ECO:0007669"/>
    <property type="project" value="UniProtKB-KW"/>
</dbReference>
<dbReference type="OrthoDB" id="1937783at2759"/>
<name>A0A834XJL7_9FABA</name>
<comment type="subcellular location">
    <subcellularLocation>
        <location evidence="1">Membrane</location>
        <topology evidence="1">Peripheral membrane protein</topology>
    </subcellularLocation>
    <subcellularLocation>
        <location evidence="2">Secreted</location>
        <location evidence="2">Cell wall</location>
    </subcellularLocation>
</comment>
<dbReference type="AlphaFoldDB" id="A0A834XJL7"/>
<dbReference type="Proteomes" id="UP000634136">
    <property type="component" value="Unassembled WGS sequence"/>
</dbReference>
<comment type="caution">
    <text evidence="12">The sequence shown here is derived from an EMBL/GenBank/DDBJ whole genome shotgun (WGS) entry which is preliminary data.</text>
</comment>
<keyword evidence="3" id="KW-0134">Cell wall</keyword>
<dbReference type="PANTHER" id="PTHR48059:SF30">
    <property type="entry name" value="OS06G0587000 PROTEIN"/>
    <property type="match status" value="1"/>
</dbReference>
<dbReference type="GO" id="GO:0016020">
    <property type="term" value="C:membrane"/>
    <property type="evidence" value="ECO:0007669"/>
    <property type="project" value="UniProtKB-SubCell"/>
</dbReference>
<keyword evidence="7" id="KW-0611">Plant defense</keyword>
<evidence type="ECO:0000259" key="10">
    <source>
        <dbReference type="Pfam" id="PF08263"/>
    </source>
</evidence>
<evidence type="ECO:0000256" key="1">
    <source>
        <dbReference type="ARBA" id="ARBA00004170"/>
    </source>
</evidence>